<feature type="chain" id="PRO_5045379659" evidence="1">
    <location>
        <begin position="22"/>
        <end position="356"/>
    </location>
</feature>
<evidence type="ECO:0000313" key="4">
    <source>
        <dbReference type="Proteomes" id="UP001597342"/>
    </source>
</evidence>
<dbReference type="RefSeq" id="WP_379829676.1">
    <property type="nucleotide sequence ID" value="NZ_JBHUHU010000001.1"/>
</dbReference>
<keyword evidence="4" id="KW-1185">Reference proteome</keyword>
<evidence type="ECO:0000256" key="1">
    <source>
        <dbReference type="SAM" id="SignalP"/>
    </source>
</evidence>
<name>A0ABW4XTJ2_9FLAO</name>
<organism evidence="3 4">
    <name type="scientific">Flagellimonas iocasae</name>
    <dbReference type="NCBI Taxonomy" id="2055905"/>
    <lineage>
        <taxon>Bacteria</taxon>
        <taxon>Pseudomonadati</taxon>
        <taxon>Bacteroidota</taxon>
        <taxon>Flavobacteriia</taxon>
        <taxon>Flavobacteriales</taxon>
        <taxon>Flavobacteriaceae</taxon>
        <taxon>Flagellimonas</taxon>
    </lineage>
</organism>
<protein>
    <submittedName>
        <fullName evidence="3">Carbohydrate-binding family 9-like protein</fullName>
    </submittedName>
</protein>
<comment type="caution">
    <text evidence="3">The sequence shown here is derived from an EMBL/GenBank/DDBJ whole genome shotgun (WGS) entry which is preliminary data.</text>
</comment>
<feature type="domain" description="Carbohydrate-binding" evidence="2">
    <location>
        <begin position="42"/>
        <end position="191"/>
    </location>
</feature>
<accession>A0ABW4XTJ2</accession>
<dbReference type="PANTHER" id="PTHR35532">
    <property type="entry name" value="SIMILAR TO POLYHYDROXYALKANOATE DEPOLYMERASE"/>
    <property type="match status" value="1"/>
</dbReference>
<sequence length="356" mass="41572">MSKMFQIVVLCLCMANVVSCAGQQKETPRSIIVYKTNEPITIDGLANESAWGKAEVSKDFIDIEGVKIPKYKTNMRMLWDETYLYFFAELEEPHVWATLKQRDTVIFYNNDFEIFIDPDGDTHNYYEFEMNALNTIWDLFIVKPYRENAPVVDSWDILGLKSAVHVKGTLNDASDTDTSWSVEVAMPWEVLKEGSGRNAIPEGDFWRINFSRVNWDFDLVDGKYFRKKDANGKYLPEYNWVWSPQGVINMHEPEHWGYAYFSSNIAGEKDHFTIPEDEQIRWMLYRYYRGQKKYRAEHGSWATSLEKLGLEPVLKDGTQLDLDMELHRMGWSIQVKSPFTGKTYSIVEDGKYQQVK</sequence>
<reference evidence="4" key="1">
    <citation type="journal article" date="2019" name="Int. J. Syst. Evol. Microbiol.">
        <title>The Global Catalogue of Microorganisms (GCM) 10K type strain sequencing project: providing services to taxonomists for standard genome sequencing and annotation.</title>
        <authorList>
            <consortium name="The Broad Institute Genomics Platform"/>
            <consortium name="The Broad Institute Genome Sequencing Center for Infectious Disease"/>
            <person name="Wu L."/>
            <person name="Ma J."/>
        </authorList>
    </citation>
    <scope>NUCLEOTIDE SEQUENCE [LARGE SCALE GENOMIC DNA]</scope>
    <source>
        <strain evidence="4">JCM 3389</strain>
    </source>
</reference>
<proteinExistence type="predicted"/>
<dbReference type="PANTHER" id="PTHR35532:SF5">
    <property type="entry name" value="CARBOHYDRATE-BINDING DOMAIN-CONTAINING PROTEIN"/>
    <property type="match status" value="1"/>
</dbReference>
<dbReference type="Pfam" id="PF06452">
    <property type="entry name" value="CBM9_1"/>
    <property type="match status" value="1"/>
</dbReference>
<evidence type="ECO:0000259" key="2">
    <source>
        <dbReference type="Pfam" id="PF06452"/>
    </source>
</evidence>
<dbReference type="EMBL" id="JBHUHU010000001">
    <property type="protein sequence ID" value="MFD2098911.1"/>
    <property type="molecule type" value="Genomic_DNA"/>
</dbReference>
<dbReference type="Proteomes" id="UP001597342">
    <property type="component" value="Unassembled WGS sequence"/>
</dbReference>
<dbReference type="Gene3D" id="2.60.40.1190">
    <property type="match status" value="1"/>
</dbReference>
<dbReference type="InterPro" id="IPR010502">
    <property type="entry name" value="Carb-bd_dom_fam9"/>
</dbReference>
<evidence type="ECO:0000313" key="3">
    <source>
        <dbReference type="EMBL" id="MFD2098911.1"/>
    </source>
</evidence>
<gene>
    <name evidence="3" type="ORF">ACFSJE_03935</name>
</gene>
<keyword evidence="1" id="KW-0732">Signal</keyword>
<feature type="signal peptide" evidence="1">
    <location>
        <begin position="1"/>
        <end position="21"/>
    </location>
</feature>
<dbReference type="CDD" id="cd09620">
    <property type="entry name" value="CBM9_like_3"/>
    <property type="match status" value="1"/>
</dbReference>
<dbReference type="SUPFAM" id="SSF49344">
    <property type="entry name" value="CBD9-like"/>
    <property type="match status" value="1"/>
</dbReference>